<proteinExistence type="predicted"/>
<gene>
    <name evidence="1" type="ORF">R69776_02034</name>
</gene>
<reference evidence="1 2" key="1">
    <citation type="submission" date="2021-02" db="EMBL/GenBank/DDBJ databases">
        <authorList>
            <person name="Vanwijnsberghe S."/>
        </authorList>
    </citation>
    <scope>NUCLEOTIDE SEQUENCE [LARGE SCALE GENOMIC DNA]</scope>
    <source>
        <strain evidence="1 2">R-69776</strain>
    </source>
</reference>
<evidence type="ECO:0000313" key="1">
    <source>
        <dbReference type="EMBL" id="CAE6732144.1"/>
    </source>
</evidence>
<dbReference type="EMBL" id="CAJNBH010000005">
    <property type="protein sequence ID" value="CAE6732144.1"/>
    <property type="molecule type" value="Genomic_DNA"/>
</dbReference>
<evidence type="ECO:0000313" key="2">
    <source>
        <dbReference type="Proteomes" id="UP000673821"/>
    </source>
</evidence>
<keyword evidence="2" id="KW-1185">Reference proteome</keyword>
<protein>
    <submittedName>
        <fullName evidence="1">Uncharacterized protein</fullName>
    </submittedName>
</protein>
<dbReference type="Proteomes" id="UP000673821">
    <property type="component" value="Unassembled WGS sequence"/>
</dbReference>
<sequence length="58" mass="6770">MTVRYPTQCEIAGLFPINCAARLSNIVNYRFLKTSENLISRYAVQTIIFTSRPDRFIR</sequence>
<organism evidence="1 2">
    <name type="scientific">Paraburkholderia nemoris</name>
    <dbReference type="NCBI Taxonomy" id="2793076"/>
    <lineage>
        <taxon>Bacteria</taxon>
        <taxon>Pseudomonadati</taxon>
        <taxon>Pseudomonadota</taxon>
        <taxon>Betaproteobacteria</taxon>
        <taxon>Burkholderiales</taxon>
        <taxon>Burkholderiaceae</taxon>
        <taxon>Paraburkholderia</taxon>
    </lineage>
</organism>
<accession>A0ABN7L7Z9</accession>
<comment type="caution">
    <text evidence="1">The sequence shown here is derived from an EMBL/GenBank/DDBJ whole genome shotgun (WGS) entry which is preliminary data.</text>
</comment>
<name>A0ABN7L7Z9_9BURK</name>